<dbReference type="GO" id="GO:0003676">
    <property type="term" value="F:nucleic acid binding"/>
    <property type="evidence" value="ECO:0007669"/>
    <property type="project" value="InterPro"/>
</dbReference>
<keyword evidence="3" id="KW-1185">Reference proteome</keyword>
<feature type="domain" description="Tc1-like transposase DDE" evidence="1">
    <location>
        <begin position="1"/>
        <end position="143"/>
    </location>
</feature>
<sequence length="146" mass="16891">VIFSDEKKFNLDGPDGFRGYWHDLRKEPLVFSKRNFGGGSVMVWGAFTKCSTLELRFVTSRMTSVDYVEVLDNTLLPFLQDNRESPYIFMQDNARIHTSRHTMAYLLSSSVNTLDWPACSPDLNPIENLWGILVRRVYAENKKFDS</sequence>
<dbReference type="Gene3D" id="3.30.420.10">
    <property type="entry name" value="Ribonuclease H-like superfamily/Ribonuclease H"/>
    <property type="match status" value="1"/>
</dbReference>
<dbReference type="eggNOG" id="ENOG502RZ9M">
    <property type="taxonomic scope" value="Eukaryota"/>
</dbReference>
<organism evidence="2 3">
    <name type="scientific">Drosophila virilis</name>
    <name type="common">Fruit fly</name>
    <dbReference type="NCBI Taxonomy" id="7244"/>
    <lineage>
        <taxon>Eukaryota</taxon>
        <taxon>Metazoa</taxon>
        <taxon>Ecdysozoa</taxon>
        <taxon>Arthropoda</taxon>
        <taxon>Hexapoda</taxon>
        <taxon>Insecta</taxon>
        <taxon>Pterygota</taxon>
        <taxon>Neoptera</taxon>
        <taxon>Endopterygota</taxon>
        <taxon>Diptera</taxon>
        <taxon>Brachycera</taxon>
        <taxon>Muscomorpha</taxon>
        <taxon>Ephydroidea</taxon>
        <taxon>Drosophilidae</taxon>
        <taxon>Drosophila</taxon>
    </lineage>
</organism>
<dbReference type="EMBL" id="CH944844">
    <property type="protein sequence ID" value="KRF85753.1"/>
    <property type="molecule type" value="Genomic_DNA"/>
</dbReference>
<feature type="non-terminal residue" evidence="2">
    <location>
        <position position="146"/>
    </location>
</feature>
<name>A0A0Q9WLW6_DROVI</name>
<dbReference type="InParanoid" id="A0A0Q9WLW6"/>
<dbReference type="InterPro" id="IPR038717">
    <property type="entry name" value="Tc1-like_DDE_dom"/>
</dbReference>
<dbReference type="InterPro" id="IPR036397">
    <property type="entry name" value="RNaseH_sf"/>
</dbReference>
<gene>
    <name evidence="2" type="primary">Dvir\GJ25948</name>
    <name evidence="2" type="ORF">Dvir_GJ25948</name>
</gene>
<dbReference type="AlphaFoldDB" id="A0A0Q9WLW6"/>
<dbReference type="Pfam" id="PF13358">
    <property type="entry name" value="DDE_3"/>
    <property type="match status" value="1"/>
</dbReference>
<dbReference type="STRING" id="7244.A0A0Q9WLW6"/>
<accession>A0A0Q9WLW6</accession>
<reference evidence="2 3" key="1">
    <citation type="journal article" date="2007" name="Nature">
        <title>Evolution of genes and genomes on the Drosophila phylogeny.</title>
        <authorList>
            <consortium name="Drosophila 12 Genomes Consortium"/>
            <person name="Clark A.G."/>
            <person name="Eisen M.B."/>
            <person name="Smith D.R."/>
            <person name="Bergman C.M."/>
            <person name="Oliver B."/>
            <person name="Markow T.A."/>
            <person name="Kaufman T.C."/>
            <person name="Kellis M."/>
            <person name="Gelbart W."/>
            <person name="Iyer V.N."/>
            <person name="Pollard D.A."/>
            <person name="Sackton T.B."/>
            <person name="Larracuente A.M."/>
            <person name="Singh N.D."/>
            <person name="Abad J.P."/>
            <person name="Abt D.N."/>
            <person name="Adryan B."/>
            <person name="Aguade M."/>
            <person name="Akashi H."/>
            <person name="Anderson W.W."/>
            <person name="Aquadro C.F."/>
            <person name="Ardell D.H."/>
            <person name="Arguello R."/>
            <person name="Artieri C.G."/>
            <person name="Barbash D.A."/>
            <person name="Barker D."/>
            <person name="Barsanti P."/>
            <person name="Batterham P."/>
            <person name="Batzoglou S."/>
            <person name="Begun D."/>
            <person name="Bhutkar A."/>
            <person name="Blanco E."/>
            <person name="Bosak S.A."/>
            <person name="Bradley R.K."/>
            <person name="Brand A.D."/>
            <person name="Brent M.R."/>
            <person name="Brooks A.N."/>
            <person name="Brown R.H."/>
            <person name="Butlin R.K."/>
            <person name="Caggese C."/>
            <person name="Calvi B.R."/>
            <person name="Bernardo de Carvalho A."/>
            <person name="Caspi A."/>
            <person name="Castrezana S."/>
            <person name="Celniker S.E."/>
            <person name="Chang J.L."/>
            <person name="Chapple C."/>
            <person name="Chatterji S."/>
            <person name="Chinwalla A."/>
            <person name="Civetta A."/>
            <person name="Clifton S.W."/>
            <person name="Comeron J.M."/>
            <person name="Costello J.C."/>
            <person name="Coyne J.A."/>
            <person name="Daub J."/>
            <person name="David R.G."/>
            <person name="Delcher A.L."/>
            <person name="Delehaunty K."/>
            <person name="Do C.B."/>
            <person name="Ebling H."/>
            <person name="Edwards K."/>
            <person name="Eickbush T."/>
            <person name="Evans J.D."/>
            <person name="Filipski A."/>
            <person name="Findeiss S."/>
            <person name="Freyhult E."/>
            <person name="Fulton L."/>
            <person name="Fulton R."/>
            <person name="Garcia A.C."/>
            <person name="Gardiner A."/>
            <person name="Garfield D.A."/>
            <person name="Garvin B.E."/>
            <person name="Gibson G."/>
            <person name="Gilbert D."/>
            <person name="Gnerre S."/>
            <person name="Godfrey J."/>
            <person name="Good R."/>
            <person name="Gotea V."/>
            <person name="Gravely B."/>
            <person name="Greenberg A.J."/>
            <person name="Griffiths-Jones S."/>
            <person name="Gross S."/>
            <person name="Guigo R."/>
            <person name="Gustafson E.A."/>
            <person name="Haerty W."/>
            <person name="Hahn M.W."/>
            <person name="Halligan D.L."/>
            <person name="Halpern A.L."/>
            <person name="Halter G.M."/>
            <person name="Han M.V."/>
            <person name="Heger A."/>
            <person name="Hillier L."/>
            <person name="Hinrichs A.S."/>
            <person name="Holmes I."/>
            <person name="Hoskins R.A."/>
            <person name="Hubisz M.J."/>
            <person name="Hultmark D."/>
            <person name="Huntley M.A."/>
            <person name="Jaffe D.B."/>
            <person name="Jagadeeshan S."/>
            <person name="Jeck W.R."/>
            <person name="Johnson J."/>
            <person name="Jones C.D."/>
            <person name="Jordan W.C."/>
            <person name="Karpen G.H."/>
            <person name="Kataoka E."/>
            <person name="Keightley P.D."/>
            <person name="Kheradpour P."/>
            <person name="Kirkness E.F."/>
            <person name="Koerich L.B."/>
            <person name="Kristiansen K."/>
            <person name="Kudrna D."/>
            <person name="Kulathinal R.J."/>
            <person name="Kumar S."/>
            <person name="Kwok R."/>
            <person name="Lander E."/>
            <person name="Langley C.H."/>
            <person name="Lapoint R."/>
            <person name="Lazzaro B.P."/>
            <person name="Lee S.J."/>
            <person name="Levesque L."/>
            <person name="Li R."/>
            <person name="Lin C.F."/>
            <person name="Lin M.F."/>
            <person name="Lindblad-Toh K."/>
            <person name="Llopart A."/>
            <person name="Long M."/>
            <person name="Low L."/>
            <person name="Lozovsky E."/>
            <person name="Lu J."/>
            <person name="Luo M."/>
            <person name="Machado C.A."/>
            <person name="Makalowski W."/>
            <person name="Marzo M."/>
            <person name="Matsuda M."/>
            <person name="Matzkin L."/>
            <person name="McAllister B."/>
            <person name="McBride C.S."/>
            <person name="McKernan B."/>
            <person name="McKernan K."/>
            <person name="Mendez-Lago M."/>
            <person name="Minx P."/>
            <person name="Mollenhauer M.U."/>
            <person name="Montooth K."/>
            <person name="Mount S.M."/>
            <person name="Mu X."/>
            <person name="Myers E."/>
            <person name="Negre B."/>
            <person name="Newfeld S."/>
            <person name="Nielsen R."/>
            <person name="Noor M.A."/>
            <person name="O'Grady P."/>
            <person name="Pachter L."/>
            <person name="Papaceit M."/>
            <person name="Parisi M.J."/>
            <person name="Parisi M."/>
            <person name="Parts L."/>
            <person name="Pedersen J.S."/>
            <person name="Pesole G."/>
            <person name="Phillippy A.M."/>
            <person name="Ponting C.P."/>
            <person name="Pop M."/>
            <person name="Porcelli D."/>
            <person name="Powell J.R."/>
            <person name="Prohaska S."/>
            <person name="Pruitt K."/>
            <person name="Puig M."/>
            <person name="Quesneville H."/>
            <person name="Ram K.R."/>
            <person name="Rand D."/>
            <person name="Rasmussen M.D."/>
            <person name="Reed L.K."/>
            <person name="Reenan R."/>
            <person name="Reily A."/>
            <person name="Remington K.A."/>
            <person name="Rieger T.T."/>
            <person name="Ritchie M.G."/>
            <person name="Robin C."/>
            <person name="Rogers Y.H."/>
            <person name="Rohde C."/>
            <person name="Rozas J."/>
            <person name="Rubenfield M.J."/>
            <person name="Ruiz A."/>
            <person name="Russo S."/>
            <person name="Salzberg S.L."/>
            <person name="Sanchez-Gracia A."/>
            <person name="Saranga D.J."/>
            <person name="Sato H."/>
            <person name="Schaeffer S.W."/>
            <person name="Schatz M.C."/>
            <person name="Schlenke T."/>
            <person name="Schwartz R."/>
            <person name="Segarra C."/>
            <person name="Singh R.S."/>
            <person name="Sirot L."/>
            <person name="Sirota M."/>
            <person name="Sisneros N.B."/>
            <person name="Smith C.D."/>
            <person name="Smith T.F."/>
            <person name="Spieth J."/>
            <person name="Stage D.E."/>
            <person name="Stark A."/>
            <person name="Stephan W."/>
            <person name="Strausberg R.L."/>
            <person name="Strempel S."/>
            <person name="Sturgill D."/>
            <person name="Sutton G."/>
            <person name="Sutton G.G."/>
            <person name="Tao W."/>
            <person name="Teichmann S."/>
            <person name="Tobari Y.N."/>
            <person name="Tomimura Y."/>
            <person name="Tsolas J.M."/>
            <person name="Valente V.L."/>
            <person name="Venter E."/>
            <person name="Venter J.C."/>
            <person name="Vicario S."/>
            <person name="Vieira F.G."/>
            <person name="Vilella A.J."/>
            <person name="Villasante A."/>
            <person name="Walenz B."/>
            <person name="Wang J."/>
            <person name="Wasserman M."/>
            <person name="Watts T."/>
            <person name="Wilson D."/>
            <person name="Wilson R.K."/>
            <person name="Wing R.A."/>
            <person name="Wolfner M.F."/>
            <person name="Wong A."/>
            <person name="Wong G.K."/>
            <person name="Wu C.I."/>
            <person name="Wu G."/>
            <person name="Yamamoto D."/>
            <person name="Yang H.P."/>
            <person name="Yang S.P."/>
            <person name="Yorke J.A."/>
            <person name="Yoshida K."/>
            <person name="Zdobnov E."/>
            <person name="Zhang P."/>
            <person name="Zhang Y."/>
            <person name="Zimin A.V."/>
            <person name="Baldwin J."/>
            <person name="Abdouelleil A."/>
            <person name="Abdulkadir J."/>
            <person name="Abebe A."/>
            <person name="Abera B."/>
            <person name="Abreu J."/>
            <person name="Acer S.C."/>
            <person name="Aftuck L."/>
            <person name="Alexander A."/>
            <person name="An P."/>
            <person name="Anderson E."/>
            <person name="Anderson S."/>
            <person name="Arachi H."/>
            <person name="Azer M."/>
            <person name="Bachantsang P."/>
            <person name="Barry A."/>
            <person name="Bayul T."/>
            <person name="Berlin A."/>
            <person name="Bessette D."/>
            <person name="Bloom T."/>
            <person name="Blye J."/>
            <person name="Boguslavskiy L."/>
            <person name="Bonnet C."/>
            <person name="Boukhgalter B."/>
            <person name="Bourzgui I."/>
            <person name="Brown A."/>
            <person name="Cahill P."/>
            <person name="Channer S."/>
            <person name="Cheshatsang Y."/>
            <person name="Chuda L."/>
            <person name="Citroen M."/>
            <person name="Collymore A."/>
            <person name="Cooke P."/>
            <person name="Costello M."/>
            <person name="D'Aco K."/>
            <person name="Daza R."/>
            <person name="De Haan G."/>
            <person name="DeGray S."/>
            <person name="DeMaso C."/>
            <person name="Dhargay N."/>
            <person name="Dooley K."/>
            <person name="Dooley E."/>
            <person name="Doricent M."/>
            <person name="Dorje P."/>
            <person name="Dorjee K."/>
            <person name="Dupes A."/>
            <person name="Elong R."/>
            <person name="Falk J."/>
            <person name="Farina A."/>
            <person name="Faro S."/>
            <person name="Ferguson D."/>
            <person name="Fisher S."/>
            <person name="Foley C.D."/>
            <person name="Franke A."/>
            <person name="Friedrich D."/>
            <person name="Gadbois L."/>
            <person name="Gearin G."/>
            <person name="Gearin C.R."/>
            <person name="Giannoukos G."/>
            <person name="Goode T."/>
            <person name="Graham J."/>
            <person name="Grandbois E."/>
            <person name="Grewal S."/>
            <person name="Gyaltsen K."/>
            <person name="Hafez N."/>
            <person name="Hagos B."/>
            <person name="Hall J."/>
            <person name="Henson C."/>
            <person name="Hollinger A."/>
            <person name="Honan T."/>
            <person name="Huard M.D."/>
            <person name="Hughes L."/>
            <person name="Hurhula B."/>
            <person name="Husby M.E."/>
            <person name="Kamat A."/>
            <person name="Kanga B."/>
            <person name="Kashin S."/>
            <person name="Khazanovich D."/>
            <person name="Kisner P."/>
            <person name="Lance K."/>
            <person name="Lara M."/>
            <person name="Lee W."/>
            <person name="Lennon N."/>
            <person name="Letendre F."/>
            <person name="LeVine R."/>
            <person name="Lipovsky A."/>
            <person name="Liu X."/>
            <person name="Liu J."/>
            <person name="Liu S."/>
            <person name="Lokyitsang T."/>
            <person name="Lokyitsang Y."/>
            <person name="Lubonja R."/>
            <person name="Lui A."/>
            <person name="MacDonald P."/>
            <person name="Magnisalis V."/>
            <person name="Maru K."/>
            <person name="Matthews C."/>
            <person name="McCusker W."/>
            <person name="McDonough S."/>
            <person name="Mehta T."/>
            <person name="Meldrim J."/>
            <person name="Meneus L."/>
            <person name="Mihai O."/>
            <person name="Mihalev A."/>
            <person name="Mihova T."/>
            <person name="Mittelman R."/>
            <person name="Mlenga V."/>
            <person name="Montmayeur A."/>
            <person name="Mulrain L."/>
            <person name="Navidi A."/>
            <person name="Naylor J."/>
            <person name="Negash T."/>
            <person name="Nguyen T."/>
            <person name="Nguyen N."/>
            <person name="Nicol R."/>
            <person name="Norbu C."/>
            <person name="Norbu N."/>
            <person name="Novod N."/>
            <person name="O'Neill B."/>
            <person name="Osman S."/>
            <person name="Markiewicz E."/>
            <person name="Oyono O.L."/>
            <person name="Patti C."/>
            <person name="Phunkhang P."/>
            <person name="Pierre F."/>
            <person name="Priest M."/>
            <person name="Raghuraman S."/>
            <person name="Rege F."/>
            <person name="Reyes R."/>
            <person name="Rise C."/>
            <person name="Rogov P."/>
            <person name="Ross K."/>
            <person name="Ryan E."/>
            <person name="Settipalli S."/>
            <person name="Shea T."/>
            <person name="Sherpa N."/>
            <person name="Shi L."/>
            <person name="Shih D."/>
            <person name="Sparrow T."/>
            <person name="Spaulding J."/>
            <person name="Stalker J."/>
            <person name="Stange-Thomann N."/>
            <person name="Stavropoulos S."/>
            <person name="Stone C."/>
            <person name="Strader C."/>
            <person name="Tesfaye S."/>
            <person name="Thomson T."/>
            <person name="Thoulutsang Y."/>
            <person name="Thoulutsang D."/>
            <person name="Topham K."/>
            <person name="Topping I."/>
            <person name="Tsamla T."/>
            <person name="Vassiliev H."/>
            <person name="Vo A."/>
            <person name="Wangchuk T."/>
            <person name="Wangdi T."/>
            <person name="Weiand M."/>
            <person name="Wilkinson J."/>
            <person name="Wilson A."/>
            <person name="Yadav S."/>
            <person name="Young G."/>
            <person name="Yu Q."/>
            <person name="Zembek L."/>
            <person name="Zhong D."/>
            <person name="Zimmer A."/>
            <person name="Zwirko Z."/>
            <person name="Jaffe D.B."/>
            <person name="Alvarez P."/>
            <person name="Brockman W."/>
            <person name="Butler J."/>
            <person name="Chin C."/>
            <person name="Gnerre S."/>
            <person name="Grabherr M."/>
            <person name="Kleber M."/>
            <person name="Mauceli E."/>
            <person name="MacCallum I."/>
        </authorList>
    </citation>
    <scope>NUCLEOTIDE SEQUENCE [LARGE SCALE GENOMIC DNA]</scope>
    <source>
        <strain evidence="3">Tucson 15010-1051.87</strain>
    </source>
</reference>
<dbReference type="Proteomes" id="UP000008792">
    <property type="component" value="Unassembled WGS sequence"/>
</dbReference>
<dbReference type="PANTHER" id="PTHR23022">
    <property type="entry name" value="TRANSPOSABLE ELEMENT-RELATED"/>
    <property type="match status" value="1"/>
</dbReference>
<evidence type="ECO:0000313" key="2">
    <source>
        <dbReference type="EMBL" id="KRF85753.1"/>
    </source>
</evidence>
<evidence type="ECO:0000259" key="1">
    <source>
        <dbReference type="Pfam" id="PF13358"/>
    </source>
</evidence>
<evidence type="ECO:0000313" key="3">
    <source>
        <dbReference type="Proteomes" id="UP000008792"/>
    </source>
</evidence>
<feature type="non-terminal residue" evidence="2">
    <location>
        <position position="1"/>
    </location>
</feature>
<dbReference type="PANTHER" id="PTHR23022:SF129">
    <property type="entry name" value="TRANSPOSABLE ELEMENT TC3 TRANSPOSASE"/>
    <property type="match status" value="1"/>
</dbReference>
<proteinExistence type="predicted"/>
<protein>
    <recommendedName>
        <fullName evidence="1">Tc1-like transposase DDE domain-containing protein</fullName>
    </recommendedName>
</protein>
<dbReference type="InterPro" id="IPR052338">
    <property type="entry name" value="Transposase_5"/>
</dbReference>